<name>A0A917DXW7_9BACL</name>
<dbReference type="InterPro" id="IPR008979">
    <property type="entry name" value="Galactose-bd-like_sf"/>
</dbReference>
<accession>A0A917DXW7</accession>
<dbReference type="Gene3D" id="2.60.120.260">
    <property type="entry name" value="Galactose-binding domain-like"/>
    <property type="match status" value="1"/>
</dbReference>
<reference evidence="1" key="2">
    <citation type="submission" date="2020-09" db="EMBL/GenBank/DDBJ databases">
        <authorList>
            <person name="Sun Q."/>
            <person name="Zhou Y."/>
        </authorList>
    </citation>
    <scope>NUCLEOTIDE SEQUENCE</scope>
    <source>
        <strain evidence="1">CGMCC 1.15178</strain>
    </source>
</reference>
<dbReference type="SUPFAM" id="SSF63825">
    <property type="entry name" value="YWTD domain"/>
    <property type="match status" value="1"/>
</dbReference>
<comment type="caution">
    <text evidence="1">The sequence shown here is derived from an EMBL/GenBank/DDBJ whole genome shotgun (WGS) entry which is preliminary data.</text>
</comment>
<evidence type="ECO:0008006" key="3">
    <source>
        <dbReference type="Google" id="ProtNLM"/>
    </source>
</evidence>
<dbReference type="InterPro" id="IPR015943">
    <property type="entry name" value="WD40/YVTN_repeat-like_dom_sf"/>
</dbReference>
<protein>
    <recommendedName>
        <fullName evidence="3">CBM-cenC domain-containing protein</fullName>
    </recommendedName>
</protein>
<organism evidence="1 2">
    <name type="scientific">Paenibacillus nasutitermitis</name>
    <dbReference type="NCBI Taxonomy" id="1652958"/>
    <lineage>
        <taxon>Bacteria</taxon>
        <taxon>Bacillati</taxon>
        <taxon>Bacillota</taxon>
        <taxon>Bacilli</taxon>
        <taxon>Bacillales</taxon>
        <taxon>Paenibacillaceae</taxon>
        <taxon>Paenibacillus</taxon>
    </lineage>
</organism>
<proteinExistence type="predicted"/>
<sequence length="846" mass="91451">MSGRDFQGKQMFMKLTLSLLAIIISCTSIVYRASAADIQVINFGFEQGLTGWTPFKDKDNGNDQDEKGSVIEVSGNKASEGSHSVRIHDAKKSRAFGLESSKLNAEAGTSYVAFADVLVESGKAELFFRFYGGNGQLLGESSTQAGASMAWKTIQVGMTAPAGTTHATVYLYSSKSNEGTSYWDHIRFTKDFTNLGVQVGSASPLGATFGIGANQNQIYSVITGNANDRPIMQVIDADTEKVTNVATLPSASVNPTGAWAATTASDGTIYLGTYPNGRLYKYTAGDSAITDLGAPLPGESYVFDLAAGTDGKVYGGSYGKAGFFEYDPVNGATQIGSMPFYNPAYKYLRALAHDNGRNVSYLAMGNNASIVRYDHNTGKTDDILPAKYKSITLAGTVDYTGDRVFVAIGGYLMALRVDVAPDGTVTSTEEMSTTSAAPRVSPAHNGSVYMTVSSNLTRYDIATKQLTDLDLAIPGRIQRYGWVTLKDQANYPGETLVGLTDGNYETNIIKYNPQNGMFRVSRVEGSPRIAGAINSIGAGPDGNIYTSAYLYGGLGKYHPFGGDADDSQPEFIYAPISQVDKIESENGKLYLGAYPGGLLYEYDPELPWSMGVNPKLLINTSVFQQDRPKALAYGDNRVFMGTAGTTGARPGALSVYDYTTGTAAVHKDIVTDQSIIALAYHNGLLYGGSTIRGGYSSTPSQTEAKLFVYDPIEQTKTNEYSLPEITGGRKLTAITELKTIDGKIWGFAEGYLFIFNPDTRTFDYFAEKFPDVKLPEGNYRDADLVTVEKDPNSVYGTIGNKYLFKIQKSDMSVQIIRSDGADMLAADDAGNLYFKHNDTQLWRYSF</sequence>
<dbReference type="SUPFAM" id="SSF63829">
    <property type="entry name" value="Calcium-dependent phosphotriesterase"/>
    <property type="match status" value="1"/>
</dbReference>
<gene>
    <name evidence="1" type="ORF">GCM10010911_38970</name>
</gene>
<dbReference type="Proteomes" id="UP000612456">
    <property type="component" value="Unassembled WGS sequence"/>
</dbReference>
<dbReference type="SUPFAM" id="SSF49785">
    <property type="entry name" value="Galactose-binding domain-like"/>
    <property type="match status" value="1"/>
</dbReference>
<dbReference type="PROSITE" id="PS51257">
    <property type="entry name" value="PROKAR_LIPOPROTEIN"/>
    <property type="match status" value="1"/>
</dbReference>
<keyword evidence="2" id="KW-1185">Reference proteome</keyword>
<evidence type="ECO:0000313" key="2">
    <source>
        <dbReference type="Proteomes" id="UP000612456"/>
    </source>
</evidence>
<dbReference type="RefSeq" id="WP_188994050.1">
    <property type="nucleotide sequence ID" value="NZ_BMHP01000003.1"/>
</dbReference>
<evidence type="ECO:0000313" key="1">
    <source>
        <dbReference type="EMBL" id="GGD77153.1"/>
    </source>
</evidence>
<dbReference type="AlphaFoldDB" id="A0A917DXW7"/>
<dbReference type="EMBL" id="BMHP01000003">
    <property type="protein sequence ID" value="GGD77153.1"/>
    <property type="molecule type" value="Genomic_DNA"/>
</dbReference>
<reference evidence="1" key="1">
    <citation type="journal article" date="2014" name="Int. J. Syst. Evol. Microbiol.">
        <title>Complete genome sequence of Corynebacterium casei LMG S-19264T (=DSM 44701T), isolated from a smear-ripened cheese.</title>
        <authorList>
            <consortium name="US DOE Joint Genome Institute (JGI-PGF)"/>
            <person name="Walter F."/>
            <person name="Albersmeier A."/>
            <person name="Kalinowski J."/>
            <person name="Ruckert C."/>
        </authorList>
    </citation>
    <scope>NUCLEOTIDE SEQUENCE</scope>
    <source>
        <strain evidence="1">CGMCC 1.15178</strain>
    </source>
</reference>
<dbReference type="Gene3D" id="2.130.10.10">
    <property type="entry name" value="YVTN repeat-like/Quinoprotein amine dehydrogenase"/>
    <property type="match status" value="2"/>
</dbReference>